<feature type="binding site" evidence="11">
    <location>
        <position position="258"/>
    </location>
    <ligand>
        <name>a divalent metal cation</name>
        <dbReference type="ChEBI" id="CHEBI:60240"/>
        <label>2</label>
    </ligand>
</feature>
<evidence type="ECO:0000256" key="10">
    <source>
        <dbReference type="ARBA" id="ARBA00093204"/>
    </source>
</evidence>
<feature type="binding site" evidence="11">
    <location>
        <position position="229"/>
    </location>
    <ligand>
        <name>a divalent metal cation</name>
        <dbReference type="ChEBI" id="CHEBI:60240"/>
        <label>2</label>
    </ligand>
</feature>
<dbReference type="GO" id="GO:0008270">
    <property type="term" value="F:zinc ion binding"/>
    <property type="evidence" value="ECO:0007669"/>
    <property type="project" value="InterPro"/>
</dbReference>
<dbReference type="CDD" id="cd00530">
    <property type="entry name" value="PTE"/>
    <property type="match status" value="1"/>
</dbReference>
<evidence type="ECO:0000256" key="3">
    <source>
        <dbReference type="ARBA" id="ARBA00047442"/>
    </source>
</evidence>
<dbReference type="PROSITE" id="PS51347">
    <property type="entry name" value="PHOSPHOTRIESTERASE_2"/>
    <property type="match status" value="1"/>
</dbReference>
<evidence type="ECO:0000256" key="9">
    <source>
        <dbReference type="ARBA" id="ARBA00049821"/>
    </source>
</evidence>
<protein>
    <recommendedName>
        <fullName evidence="8">N-acetyltaurine hydrolase</fullName>
    </recommendedName>
    <alternativeName>
        <fullName evidence="9">Phosphotriesterase-related protein</fullName>
    </alternativeName>
</protein>
<accession>A0A9J7HUV0</accession>
<comment type="catalytic activity">
    <reaction evidence="4">
        <text>N-acetyl-L-leucine + H2O = L-leucine + acetate</text>
        <dbReference type="Rhea" id="RHEA:81115"/>
        <dbReference type="ChEBI" id="CHEBI:15377"/>
        <dbReference type="ChEBI" id="CHEBI:30089"/>
        <dbReference type="ChEBI" id="CHEBI:57427"/>
        <dbReference type="ChEBI" id="CHEBI:58270"/>
    </reaction>
    <physiologicalReaction direction="left-to-right" evidence="4">
        <dbReference type="Rhea" id="RHEA:81116"/>
    </physiologicalReaction>
</comment>
<keyword evidence="2" id="KW-0378">Hydrolase</keyword>
<comment type="catalytic activity">
    <reaction evidence="6">
        <text>N-acetyl-L-valine + H2O = L-valine + acetate</text>
        <dbReference type="Rhea" id="RHEA:81123"/>
        <dbReference type="ChEBI" id="CHEBI:15377"/>
        <dbReference type="ChEBI" id="CHEBI:30089"/>
        <dbReference type="ChEBI" id="CHEBI:57762"/>
        <dbReference type="ChEBI" id="CHEBI:133716"/>
    </reaction>
    <physiologicalReaction direction="left-to-right" evidence="6">
        <dbReference type="Rhea" id="RHEA:81124"/>
    </physiologicalReaction>
</comment>
<dbReference type="OMA" id="MVKCGFI"/>
<comment type="catalytic activity">
    <reaction evidence="10">
        <text>N-acetyl-L-methionine + H2O = L-methionine + acetate</text>
        <dbReference type="Rhea" id="RHEA:67440"/>
        <dbReference type="ChEBI" id="CHEBI:15377"/>
        <dbReference type="ChEBI" id="CHEBI:30089"/>
        <dbReference type="ChEBI" id="CHEBI:57844"/>
        <dbReference type="ChEBI" id="CHEBI:71670"/>
    </reaction>
    <physiologicalReaction direction="left-to-right" evidence="10">
        <dbReference type="Rhea" id="RHEA:67441"/>
    </physiologicalReaction>
</comment>
<dbReference type="SUPFAM" id="SSF51556">
    <property type="entry name" value="Metallo-dependent hydrolases"/>
    <property type="match status" value="1"/>
</dbReference>
<reference evidence="13" key="1">
    <citation type="journal article" date="2020" name="Nat. Ecol. Evol.">
        <title>Deeply conserved synteny resolves early events in vertebrate evolution.</title>
        <authorList>
            <person name="Simakov O."/>
            <person name="Marletaz F."/>
            <person name="Yue J.X."/>
            <person name="O'Connell B."/>
            <person name="Jenkins J."/>
            <person name="Brandt A."/>
            <person name="Calef R."/>
            <person name="Tung C.H."/>
            <person name="Huang T.K."/>
            <person name="Schmutz J."/>
            <person name="Satoh N."/>
            <person name="Yu J.K."/>
            <person name="Putnam N.H."/>
            <person name="Green R.E."/>
            <person name="Rokhsar D.S."/>
        </authorList>
    </citation>
    <scope>NUCLEOTIDE SEQUENCE [LARGE SCALE GENOMIC DNA]</scope>
    <source>
        <strain evidence="13">S238N-H82</strain>
    </source>
</reference>
<dbReference type="KEGG" id="bfo:118409418"/>
<name>A0A9J7HUV0_BRAFL</name>
<evidence type="ECO:0000256" key="8">
    <source>
        <dbReference type="ARBA" id="ARBA00049742"/>
    </source>
</evidence>
<dbReference type="PANTHER" id="PTHR10819">
    <property type="entry name" value="PHOSPHOTRIESTERASE-RELATED"/>
    <property type="match status" value="1"/>
</dbReference>
<dbReference type="GeneID" id="118409418"/>
<evidence type="ECO:0000256" key="6">
    <source>
        <dbReference type="ARBA" id="ARBA00048664"/>
    </source>
</evidence>
<comment type="caution">
    <text evidence="12">Lacks conserved residue(s) required for the propagation of feature annotation.</text>
</comment>
<evidence type="ECO:0000313" key="14">
    <source>
        <dbReference type="RefSeq" id="XP_035666326.1"/>
    </source>
</evidence>
<feature type="binding site" evidence="11">
    <location>
        <position position="54"/>
    </location>
    <ligand>
        <name>a divalent metal cation</name>
        <dbReference type="ChEBI" id="CHEBI:60240"/>
        <label>1</label>
    </ligand>
</feature>
<feature type="binding site" evidence="11">
    <location>
        <position position="197"/>
    </location>
    <ligand>
        <name>a divalent metal cation</name>
        <dbReference type="ChEBI" id="CHEBI:60240"/>
        <label>1</label>
    </ligand>
</feature>
<evidence type="ECO:0000256" key="11">
    <source>
        <dbReference type="PIRSR" id="PIRSR601559-52"/>
    </source>
</evidence>
<comment type="cofactor">
    <cofactor evidence="11">
        <name>a divalent metal cation</name>
        <dbReference type="ChEBI" id="CHEBI:60240"/>
    </cofactor>
    <text evidence="11">Binds 2 divalent metal cations per subunit.</text>
</comment>
<proteinExistence type="inferred from homology"/>
<comment type="similarity">
    <text evidence="12">Belongs to the metallo-dependent hydrolases superfamily. Phosphotriesterase family.</text>
</comment>
<feature type="binding site" evidence="11">
    <location>
        <position position="56"/>
    </location>
    <ligand>
        <name>a divalent metal cation</name>
        <dbReference type="ChEBI" id="CHEBI:60240"/>
        <label>1</label>
    </ligand>
</feature>
<dbReference type="OrthoDB" id="9998343at2759"/>
<gene>
    <name evidence="14" type="primary">LOC118409418</name>
</gene>
<comment type="catalytic activity">
    <reaction evidence="5">
        <text>N-propanoyltaurine + H2O = propanoate + taurine</text>
        <dbReference type="Rhea" id="RHEA:81111"/>
        <dbReference type="ChEBI" id="CHEBI:15377"/>
        <dbReference type="ChEBI" id="CHEBI:17272"/>
        <dbReference type="ChEBI" id="CHEBI:231795"/>
        <dbReference type="ChEBI" id="CHEBI:507393"/>
    </reaction>
    <physiologicalReaction direction="left-to-right" evidence="5">
        <dbReference type="Rhea" id="RHEA:81112"/>
    </physiologicalReaction>
</comment>
<dbReference type="RefSeq" id="XP_035666326.1">
    <property type="nucleotide sequence ID" value="XM_035810433.1"/>
</dbReference>
<dbReference type="PANTHER" id="PTHR10819:SF3">
    <property type="entry name" value="PHOSPHOTRIESTERASE-RELATED PROTEIN"/>
    <property type="match status" value="1"/>
</dbReference>
<evidence type="ECO:0000256" key="4">
    <source>
        <dbReference type="ARBA" id="ARBA00047923"/>
    </source>
</evidence>
<comment type="catalytic activity">
    <reaction evidence="3">
        <text>N-acetyl-L-isoleucine + H2O = L-isoleucine + acetate</text>
        <dbReference type="Rhea" id="RHEA:81119"/>
        <dbReference type="ChEBI" id="CHEBI:15377"/>
        <dbReference type="ChEBI" id="CHEBI:30089"/>
        <dbReference type="ChEBI" id="CHEBI:58045"/>
        <dbReference type="ChEBI" id="CHEBI:133735"/>
    </reaction>
    <physiologicalReaction direction="left-to-right" evidence="3">
        <dbReference type="Rhea" id="RHEA:81120"/>
    </physiologicalReaction>
</comment>
<feature type="binding site" evidence="11">
    <location>
        <position position="327"/>
    </location>
    <ligand>
        <name>a divalent metal cation</name>
        <dbReference type="ChEBI" id="CHEBI:60240"/>
        <label>1</label>
    </ligand>
</feature>
<keyword evidence="13" id="KW-1185">Reference proteome</keyword>
<evidence type="ECO:0000256" key="7">
    <source>
        <dbReference type="ARBA" id="ARBA00049044"/>
    </source>
</evidence>
<feature type="binding site" evidence="11">
    <location>
        <position position="197"/>
    </location>
    <ligand>
        <name>a divalent metal cation</name>
        <dbReference type="ChEBI" id="CHEBI:60240"/>
        <label>2</label>
    </ligand>
</feature>
<comment type="catalytic activity">
    <reaction evidence="7">
        <text>N-acetyltaurine + H2O = taurine + acetate</text>
        <dbReference type="Rhea" id="RHEA:81107"/>
        <dbReference type="ChEBI" id="CHEBI:15377"/>
        <dbReference type="ChEBI" id="CHEBI:30089"/>
        <dbReference type="ChEBI" id="CHEBI:133737"/>
        <dbReference type="ChEBI" id="CHEBI:507393"/>
    </reaction>
    <physiologicalReaction direction="left-to-right" evidence="7">
        <dbReference type="Rhea" id="RHEA:81108"/>
    </physiologicalReaction>
</comment>
<dbReference type="InterPro" id="IPR032466">
    <property type="entry name" value="Metal_Hydrolase"/>
</dbReference>
<evidence type="ECO:0000256" key="12">
    <source>
        <dbReference type="PROSITE-ProRule" id="PRU00679"/>
    </source>
</evidence>
<evidence type="ECO:0000256" key="1">
    <source>
        <dbReference type="ARBA" id="ARBA00022723"/>
    </source>
</evidence>
<keyword evidence="1 11" id="KW-0479">Metal-binding</keyword>
<dbReference type="PIRSF" id="PIRSF016839">
    <property type="entry name" value="PhP"/>
    <property type="match status" value="1"/>
</dbReference>
<sequence>MHVLNVCSYCQDNWGFNILLSVGYFTDRHDYNWSLICTVLGPIEPENLGKTITHEHLVADFSIFQAPPPKHAPHMGTMSLIMENLGFIRQYPYSISANITLHGEEDHMVEELKFYQKNGGCSIVECTSLGLSRDVGKLRKISMESGVNIICGTGYYIDSTHPSNMNSLTQEDLVATMVHDITEGADGTDVRCGVIGEVGCSWPLTDNEKKVLKASATAQSDTGCPVIIHPGRHTDAPAEIIRVLQEAGGDVRATVMSHLDRTFFSPEEFLEFATLGCYLEWDFFGLEVSGSPWQSVATDMPNDASRINMIQQVLQEGYADQVVISHDMDTKHRLMHYGGHGYSHIFLNVVPMMLRKGISQDDIDKILIDNPRKWLTFN</sequence>
<dbReference type="Gene3D" id="3.20.20.140">
    <property type="entry name" value="Metal-dependent hydrolases"/>
    <property type="match status" value="1"/>
</dbReference>
<evidence type="ECO:0000313" key="13">
    <source>
        <dbReference type="Proteomes" id="UP000001554"/>
    </source>
</evidence>
<dbReference type="Pfam" id="PF02126">
    <property type="entry name" value="PTE"/>
    <property type="match status" value="1"/>
</dbReference>
<organism evidence="13 14">
    <name type="scientific">Branchiostoma floridae</name>
    <name type="common">Florida lancelet</name>
    <name type="synonym">Amphioxus</name>
    <dbReference type="NCBI Taxonomy" id="7739"/>
    <lineage>
        <taxon>Eukaryota</taxon>
        <taxon>Metazoa</taxon>
        <taxon>Chordata</taxon>
        <taxon>Cephalochordata</taxon>
        <taxon>Leptocardii</taxon>
        <taxon>Amphioxiformes</taxon>
        <taxon>Branchiostomatidae</taxon>
        <taxon>Branchiostoma</taxon>
    </lineage>
</organism>
<dbReference type="Proteomes" id="UP000001554">
    <property type="component" value="Chromosome 2"/>
</dbReference>
<dbReference type="AlphaFoldDB" id="A0A9J7HUV0"/>
<reference evidence="14" key="2">
    <citation type="submission" date="2025-08" db="UniProtKB">
        <authorList>
            <consortium name="RefSeq"/>
        </authorList>
    </citation>
    <scope>IDENTIFICATION</scope>
    <source>
        <strain evidence="14">S238N-H82</strain>
        <tissue evidence="14">Testes</tissue>
    </source>
</reference>
<evidence type="ECO:0000256" key="2">
    <source>
        <dbReference type="ARBA" id="ARBA00022801"/>
    </source>
</evidence>
<evidence type="ECO:0000256" key="5">
    <source>
        <dbReference type="ARBA" id="ARBA00048249"/>
    </source>
</evidence>
<dbReference type="InterPro" id="IPR001559">
    <property type="entry name" value="Phosphotriesterase"/>
</dbReference>
<dbReference type="GO" id="GO:0016787">
    <property type="term" value="F:hydrolase activity"/>
    <property type="evidence" value="ECO:0007669"/>
    <property type="project" value="UniProtKB-KW"/>
</dbReference>